<feature type="non-terminal residue" evidence="2">
    <location>
        <position position="1"/>
    </location>
</feature>
<dbReference type="EMBL" id="CAXAMN010006268">
    <property type="protein sequence ID" value="CAK9017079.1"/>
    <property type="molecule type" value="Genomic_DNA"/>
</dbReference>
<dbReference type="Proteomes" id="UP001642484">
    <property type="component" value="Unassembled WGS sequence"/>
</dbReference>
<accession>A0ABP0JSR7</accession>
<feature type="compositionally biased region" description="Basic and acidic residues" evidence="1">
    <location>
        <begin position="130"/>
        <end position="142"/>
    </location>
</feature>
<feature type="region of interest" description="Disordered" evidence="1">
    <location>
        <begin position="130"/>
        <end position="152"/>
    </location>
</feature>
<evidence type="ECO:0000256" key="1">
    <source>
        <dbReference type="SAM" id="MobiDB-lite"/>
    </source>
</evidence>
<proteinExistence type="predicted"/>
<sequence>PPRSIGPATKGTQELMMPDEKRPGMKPKLPSLDEAVGSVEGEVEVEEERFGDAPGMVDHVKEKMRSQRPWTLNKAGWGSTKKSSLMPQGVGEVEKERGIRKKEDSQEGDGVTQQTLSVILKLMEGMRKIQDRMSKGSSHDPDQEPETVRQSVDLPKLPEWQGESAPIDFSDWLVVLASLMADLTPTSEERWSLTLEEARSWYQKHLLKSPLDRLTHQIAPSAKLTLRKWARLEKRAAALLLSAVPESLREEVVSSRSLSTFGILVKGMIAYQPGSLSERQAILGHDLAQMAEVEK</sequence>
<evidence type="ECO:0000313" key="2">
    <source>
        <dbReference type="EMBL" id="CAK9017079.1"/>
    </source>
</evidence>
<feature type="compositionally biased region" description="Basic and acidic residues" evidence="1">
    <location>
        <begin position="92"/>
        <end position="105"/>
    </location>
</feature>
<gene>
    <name evidence="2" type="ORF">CCMP2556_LOCUS12745</name>
</gene>
<organism evidence="2 3">
    <name type="scientific">Durusdinium trenchii</name>
    <dbReference type="NCBI Taxonomy" id="1381693"/>
    <lineage>
        <taxon>Eukaryota</taxon>
        <taxon>Sar</taxon>
        <taxon>Alveolata</taxon>
        <taxon>Dinophyceae</taxon>
        <taxon>Suessiales</taxon>
        <taxon>Symbiodiniaceae</taxon>
        <taxon>Durusdinium</taxon>
    </lineage>
</organism>
<feature type="region of interest" description="Disordered" evidence="1">
    <location>
        <begin position="1"/>
        <end position="112"/>
    </location>
</feature>
<reference evidence="2 3" key="1">
    <citation type="submission" date="2024-02" db="EMBL/GenBank/DDBJ databases">
        <authorList>
            <person name="Chen Y."/>
            <person name="Shah S."/>
            <person name="Dougan E. K."/>
            <person name="Thang M."/>
            <person name="Chan C."/>
        </authorList>
    </citation>
    <scope>NUCLEOTIDE SEQUENCE [LARGE SCALE GENOMIC DNA]</scope>
</reference>
<protein>
    <submittedName>
        <fullName evidence="2">Uncharacterized protein</fullName>
    </submittedName>
</protein>
<evidence type="ECO:0000313" key="3">
    <source>
        <dbReference type="Proteomes" id="UP001642484"/>
    </source>
</evidence>
<name>A0ABP0JSR7_9DINO</name>
<feature type="non-terminal residue" evidence="2">
    <location>
        <position position="295"/>
    </location>
</feature>
<comment type="caution">
    <text evidence="2">The sequence shown here is derived from an EMBL/GenBank/DDBJ whole genome shotgun (WGS) entry which is preliminary data.</text>
</comment>
<keyword evidence="3" id="KW-1185">Reference proteome</keyword>